<dbReference type="Pfam" id="PF03908">
    <property type="entry name" value="Sec20"/>
    <property type="match status" value="1"/>
</dbReference>
<proteinExistence type="evidence at protein level"/>
<keyword evidence="5" id="KW-0931">ER-Golgi transport</keyword>
<evidence type="ECO:0000256" key="3">
    <source>
        <dbReference type="ARBA" id="ARBA00022692"/>
    </source>
</evidence>
<comment type="similarity">
    <text evidence="9">Belongs to the SEC20 family.</text>
</comment>
<keyword evidence="13" id="KW-0002">3D-structure</keyword>
<keyword evidence="6" id="KW-1133">Transmembrane helix</keyword>
<dbReference type="GO" id="GO:0005783">
    <property type="term" value="C:endoplasmic reticulum"/>
    <property type="evidence" value="ECO:0000318"/>
    <property type="project" value="GO_Central"/>
</dbReference>
<evidence type="ECO:0000259" key="10">
    <source>
        <dbReference type="Pfam" id="PF03908"/>
    </source>
</evidence>
<evidence type="ECO:0000313" key="12">
    <source>
        <dbReference type="Proteomes" id="UP000000591"/>
    </source>
</evidence>
<name>Q753G8_EREGS</name>
<dbReference type="InterPro" id="IPR005606">
    <property type="entry name" value="Sec20"/>
</dbReference>
<dbReference type="PDB" id="6WC3">
    <property type="method" value="X-ray"/>
    <property type="resolution" value="3.20 A"/>
    <property type="chains" value="B=1-136"/>
</dbReference>
<sequence length="293" mass="32495">MPYATQLALLQDELLDMLEPRDGEGLRTADIIDKTLRFRELLGCYRLQVEKSTRQLELPRQVRTAAALRGAHAPASQAPALAQLLLWERFLADYRRRLDAAIVHEHEATAARQLQARPTAARAPRAPMTAKDRLLATNKAITSNLIRSNHVLQSSVLQSELNMDELAQQTASLAGLGRRFDQLGLVLHRSAAIVRSIEASSGKEKQRVYLALSFLGACIAWVVWRRLLRGPLRLLLWLWFHTFRRALGLLGLLPRSAPTAAPALHAALPPPPTSSAALAHAVDSAFTRIMDEL</sequence>
<evidence type="ECO:0000256" key="4">
    <source>
        <dbReference type="ARBA" id="ARBA00022824"/>
    </source>
</evidence>
<dbReference type="SMR" id="Q753G8"/>
<keyword evidence="12" id="KW-1185">Reference proteome</keyword>
<dbReference type="OMA" id="FRFFRAI"/>
<evidence type="ECO:0000256" key="8">
    <source>
        <dbReference type="ARBA" id="ARBA00023136"/>
    </source>
</evidence>
<dbReference type="InterPro" id="IPR056173">
    <property type="entry name" value="Sec20_C"/>
</dbReference>
<dbReference type="GO" id="GO:0031201">
    <property type="term" value="C:SNARE complex"/>
    <property type="evidence" value="ECO:0000318"/>
    <property type="project" value="GO_Central"/>
</dbReference>
<dbReference type="FunCoup" id="Q753G8">
    <property type="interactions" value="57"/>
</dbReference>
<dbReference type="EMBL" id="AE016819">
    <property type="protein sequence ID" value="AAS53715.1"/>
    <property type="molecule type" value="Genomic_DNA"/>
</dbReference>
<dbReference type="AlphaFoldDB" id="Q753G8"/>
<protein>
    <submittedName>
        <fullName evidence="11">AFR344Cp</fullName>
    </submittedName>
</protein>
<feature type="domain" description="Sec20 C-terminal" evidence="10">
    <location>
        <begin position="137"/>
        <end position="227"/>
    </location>
</feature>
<keyword evidence="2" id="KW-0813">Transport</keyword>
<dbReference type="eggNOG" id="ENOG502S7WD">
    <property type="taxonomic scope" value="Eukaryota"/>
</dbReference>
<dbReference type="RefSeq" id="NP_985891.1">
    <property type="nucleotide sequence ID" value="NM_211246.1"/>
</dbReference>
<evidence type="ECO:0000256" key="2">
    <source>
        <dbReference type="ARBA" id="ARBA00022448"/>
    </source>
</evidence>
<gene>
    <name evidence="11" type="ORF">AGOS_AFR344C</name>
</gene>
<evidence type="ECO:0000256" key="1">
    <source>
        <dbReference type="ARBA" id="ARBA00004163"/>
    </source>
</evidence>
<dbReference type="OrthoDB" id="46868at2759"/>
<keyword evidence="7" id="KW-0175">Coiled coil</keyword>
<keyword evidence="3" id="KW-0812">Transmembrane</keyword>
<evidence type="ECO:0000256" key="9">
    <source>
        <dbReference type="ARBA" id="ARBA00037934"/>
    </source>
</evidence>
<dbReference type="HOGENOM" id="CLU_046734_0_0_1"/>
<dbReference type="STRING" id="284811.Q753G8"/>
<evidence type="ECO:0007829" key="13">
    <source>
        <dbReference type="PDB" id="6WC3"/>
    </source>
</evidence>
<evidence type="ECO:0000256" key="7">
    <source>
        <dbReference type="ARBA" id="ARBA00023054"/>
    </source>
</evidence>
<dbReference type="KEGG" id="ago:AGOS_AFR344C"/>
<dbReference type="GO" id="GO:0005789">
    <property type="term" value="C:endoplasmic reticulum membrane"/>
    <property type="evidence" value="ECO:0007669"/>
    <property type="project" value="UniProtKB-SubCell"/>
</dbReference>
<evidence type="ECO:0000256" key="5">
    <source>
        <dbReference type="ARBA" id="ARBA00022892"/>
    </source>
</evidence>
<reference evidence="12" key="2">
    <citation type="journal article" date="2013" name="G3 (Bethesda)">
        <title>Genomes of Ashbya fungi isolated from insects reveal four mating-type loci, numerous translocations, lack of transposons, and distinct gene duplications.</title>
        <authorList>
            <person name="Dietrich F.S."/>
            <person name="Voegeli S."/>
            <person name="Kuo S."/>
            <person name="Philippsen P."/>
        </authorList>
    </citation>
    <scope>GENOME REANNOTATION</scope>
    <source>
        <strain evidence="12">ATCC 10895 / CBS 109.51 / FGSC 9923 / NRRL Y-1056</strain>
    </source>
</reference>
<dbReference type="PANTHER" id="PTHR12825:SF0">
    <property type="entry name" value="VESICLE TRANSPORT PROTEIN SEC20"/>
    <property type="match status" value="1"/>
</dbReference>
<keyword evidence="8" id="KW-0472">Membrane</keyword>
<dbReference type="InParanoid" id="Q753G8"/>
<reference evidence="13" key="3">
    <citation type="journal article" date="2020" name="J. Biol. Chem.">
        <title>Structural basis for the binding of SNAREs to the multisubunit tethering complex Dsl1.</title>
        <authorList>
            <person name="Travis S.M."/>
            <person name="DAmico K."/>
            <person name="Yu I.M."/>
            <person name="McMahon C."/>
            <person name="Hamid S."/>
            <person name="Ramirez-Arellano G."/>
            <person name="Jeffrey P.D."/>
            <person name="Hughson F.M."/>
        </authorList>
    </citation>
    <scope>X-RAY CRYSTALLOGRAPHY (3.20 ANGSTROMS) OF 1-136</scope>
</reference>
<dbReference type="GeneID" id="4622158"/>
<dbReference type="PANTHER" id="PTHR12825">
    <property type="entry name" value="BNIP1-RELATED"/>
    <property type="match status" value="1"/>
</dbReference>
<organism evidence="11 12">
    <name type="scientific">Eremothecium gossypii (strain ATCC 10895 / CBS 109.51 / FGSC 9923 / NRRL Y-1056)</name>
    <name type="common">Yeast</name>
    <name type="synonym">Ashbya gossypii</name>
    <dbReference type="NCBI Taxonomy" id="284811"/>
    <lineage>
        <taxon>Eukaryota</taxon>
        <taxon>Fungi</taxon>
        <taxon>Dikarya</taxon>
        <taxon>Ascomycota</taxon>
        <taxon>Saccharomycotina</taxon>
        <taxon>Saccharomycetes</taxon>
        <taxon>Saccharomycetales</taxon>
        <taxon>Saccharomycetaceae</taxon>
        <taxon>Eremothecium</taxon>
    </lineage>
</organism>
<evidence type="ECO:0000256" key="6">
    <source>
        <dbReference type="ARBA" id="ARBA00022989"/>
    </source>
</evidence>
<keyword evidence="4" id="KW-0256">Endoplasmic reticulum</keyword>
<evidence type="ECO:0000313" key="11">
    <source>
        <dbReference type="EMBL" id="AAS53715.1"/>
    </source>
</evidence>
<reference evidence="11 12" key="1">
    <citation type="journal article" date="2004" name="Science">
        <title>The Ashbya gossypii genome as a tool for mapping the ancient Saccharomyces cerevisiae genome.</title>
        <authorList>
            <person name="Dietrich F.S."/>
            <person name="Voegeli S."/>
            <person name="Brachat S."/>
            <person name="Lerch A."/>
            <person name="Gates K."/>
            <person name="Steiner S."/>
            <person name="Mohr C."/>
            <person name="Pohlmann R."/>
            <person name="Luedi P."/>
            <person name="Choi S."/>
            <person name="Wing R.A."/>
            <person name="Flavier A."/>
            <person name="Gaffney T.D."/>
            <person name="Philippsen P."/>
        </authorList>
    </citation>
    <scope>NUCLEOTIDE SEQUENCE [LARGE SCALE GENOMIC DNA]</scope>
    <source>
        <strain evidence="12">ATCC 10895 / CBS 109.51 / FGSC 9923 / NRRL Y-1056</strain>
    </source>
</reference>
<dbReference type="Proteomes" id="UP000000591">
    <property type="component" value="Chromosome VI"/>
</dbReference>
<comment type="subcellular location">
    <subcellularLocation>
        <location evidence="1">Endoplasmic reticulum membrane</location>
        <topology evidence="1">Single-pass type IV membrane protein</topology>
    </subcellularLocation>
</comment>
<dbReference type="CDD" id="cd15865">
    <property type="entry name" value="SNARE_SEC20"/>
    <property type="match status" value="1"/>
</dbReference>
<accession>Q753G8</accession>
<dbReference type="GO" id="GO:0005484">
    <property type="term" value="F:SNAP receptor activity"/>
    <property type="evidence" value="ECO:0007669"/>
    <property type="project" value="InterPro"/>
</dbReference>
<dbReference type="GO" id="GO:0006890">
    <property type="term" value="P:retrograde vesicle-mediated transport, Golgi to endoplasmic reticulum"/>
    <property type="evidence" value="ECO:0000318"/>
    <property type="project" value="GO_Central"/>
</dbReference>